<evidence type="ECO:0000256" key="1">
    <source>
        <dbReference type="SAM" id="MobiDB-lite"/>
    </source>
</evidence>
<sequence>MEGLGAVPDRTEERRVASMDGSIPADVRESGRVASNPAEPAGASASENVWLAIGDIDGASWKGVVGDVVPRDSARKSESRLSVSGGWRCGSGGEAAAEEASGWKSPPGTMGVMGSYWRDKTWVIEAAGSRTLRRMAGTDRSLTTSRRDAEARMEEVPPKRGIDGVSSVIPSVLMIPHPT</sequence>
<dbReference type="EMBL" id="BPLF01000001">
    <property type="protein sequence ID" value="GIX60661.1"/>
    <property type="molecule type" value="Genomic_DNA"/>
</dbReference>
<keyword evidence="3" id="KW-1185">Reference proteome</keyword>
<dbReference type="AlphaFoldDB" id="A0AAV4LL71"/>
<dbReference type="Proteomes" id="UP001497744">
    <property type="component" value="Unassembled WGS sequence"/>
</dbReference>
<gene>
    <name evidence="2" type="ORF">BcabD6B2_00960</name>
</gene>
<feature type="region of interest" description="Disordered" evidence="1">
    <location>
        <begin position="73"/>
        <end position="107"/>
    </location>
</feature>
<accession>A0AAV4LL71</accession>
<evidence type="ECO:0000313" key="3">
    <source>
        <dbReference type="Proteomes" id="UP001497744"/>
    </source>
</evidence>
<comment type="caution">
    <text evidence="2">The sequence shown here is derived from an EMBL/GenBank/DDBJ whole genome shotgun (WGS) entry which is preliminary data.</text>
</comment>
<feature type="region of interest" description="Disordered" evidence="1">
    <location>
        <begin position="1"/>
        <end position="45"/>
    </location>
</feature>
<proteinExistence type="predicted"/>
<dbReference type="GeneID" id="94192144"/>
<dbReference type="RefSeq" id="XP_067712732.1">
    <property type="nucleotide sequence ID" value="XM_067856631.1"/>
</dbReference>
<name>A0AAV4LL71_BABCB</name>
<protein>
    <submittedName>
        <fullName evidence="2">Diguanylate cyclase</fullName>
    </submittedName>
</protein>
<evidence type="ECO:0000313" key="2">
    <source>
        <dbReference type="EMBL" id="GIX60661.1"/>
    </source>
</evidence>
<feature type="region of interest" description="Disordered" evidence="1">
    <location>
        <begin position="135"/>
        <end position="164"/>
    </location>
</feature>
<feature type="compositionally biased region" description="Basic and acidic residues" evidence="1">
    <location>
        <begin position="145"/>
        <end position="162"/>
    </location>
</feature>
<organism evidence="2 3">
    <name type="scientific">Babesia caballi</name>
    <dbReference type="NCBI Taxonomy" id="5871"/>
    <lineage>
        <taxon>Eukaryota</taxon>
        <taxon>Sar</taxon>
        <taxon>Alveolata</taxon>
        <taxon>Apicomplexa</taxon>
        <taxon>Aconoidasida</taxon>
        <taxon>Piroplasmida</taxon>
        <taxon>Babesiidae</taxon>
        <taxon>Babesia</taxon>
    </lineage>
</organism>
<reference evidence="2 3" key="1">
    <citation type="submission" date="2021-06" db="EMBL/GenBank/DDBJ databases">
        <title>Genome sequence of Babesia caballi.</title>
        <authorList>
            <person name="Yamagishi J."/>
            <person name="Kidaka T."/>
            <person name="Ochi A."/>
        </authorList>
    </citation>
    <scope>NUCLEOTIDE SEQUENCE [LARGE SCALE GENOMIC DNA]</scope>
    <source>
        <strain evidence="2">USDA-D6B2</strain>
    </source>
</reference>